<sequence length="318" mass="35812">MRKTEAKWLKTKRETRKVYLARLKRTACSLSGDYITNIVKQLLLNVRMALSAPMLTQLLRSSTQMAASLLQKDLAAALRNILESPPWFCLLMSYLALPKSSANLPLGRPLDCNILKEKRFLFWDDFRRVEYGQKTVPVATFLSLFQGQPFEVQVSQSFNDGNVDFEWHHGCVLTAKAEGLWLPRPGVDGEDIRHMQSRLWQFNCVATVQHLKDTIPCARCMCCWIRDGAATFDAAQVLRTVPVATPQKETTLAGMDDLVEKAHLSRAIADALVAEIATLGAVDVKELLVSDWKALTAFNALLPFEQRRLLSVVQLHLT</sequence>
<proteinExistence type="predicted"/>
<comment type="caution">
    <text evidence="1">The sequence shown here is derived from an EMBL/GenBank/DDBJ whole genome shotgun (WGS) entry which is preliminary data.</text>
</comment>
<gene>
    <name evidence="1" type="ORF">SCF082_LOCUS17045</name>
</gene>
<name>A0ABP0KEW2_9DINO</name>
<evidence type="ECO:0000313" key="2">
    <source>
        <dbReference type="Proteomes" id="UP001642464"/>
    </source>
</evidence>
<organism evidence="1 2">
    <name type="scientific">Durusdinium trenchii</name>
    <dbReference type="NCBI Taxonomy" id="1381693"/>
    <lineage>
        <taxon>Eukaryota</taxon>
        <taxon>Sar</taxon>
        <taxon>Alveolata</taxon>
        <taxon>Dinophyceae</taxon>
        <taxon>Suessiales</taxon>
        <taxon>Symbiodiniaceae</taxon>
        <taxon>Durusdinium</taxon>
    </lineage>
</organism>
<evidence type="ECO:0000313" key="1">
    <source>
        <dbReference type="EMBL" id="CAK9025345.1"/>
    </source>
</evidence>
<protein>
    <submittedName>
        <fullName evidence="1">Uncharacterized protein</fullName>
    </submittedName>
</protein>
<dbReference type="Proteomes" id="UP001642464">
    <property type="component" value="Unassembled WGS sequence"/>
</dbReference>
<accession>A0ABP0KEW2</accession>
<keyword evidence="2" id="KW-1185">Reference proteome</keyword>
<dbReference type="EMBL" id="CAXAMM010011115">
    <property type="protein sequence ID" value="CAK9025345.1"/>
    <property type="molecule type" value="Genomic_DNA"/>
</dbReference>
<reference evidence="1 2" key="1">
    <citation type="submission" date="2024-02" db="EMBL/GenBank/DDBJ databases">
        <authorList>
            <person name="Chen Y."/>
            <person name="Shah S."/>
            <person name="Dougan E. K."/>
            <person name="Thang M."/>
            <person name="Chan C."/>
        </authorList>
    </citation>
    <scope>NUCLEOTIDE SEQUENCE [LARGE SCALE GENOMIC DNA]</scope>
</reference>